<dbReference type="InterPro" id="IPR012334">
    <property type="entry name" value="Pectin_lyas_fold"/>
</dbReference>
<dbReference type="SUPFAM" id="SSF51126">
    <property type="entry name" value="Pectin lyase-like"/>
    <property type="match status" value="2"/>
</dbReference>
<dbReference type="PANTHER" id="PTHR33928">
    <property type="entry name" value="POLYGALACTURONASE QRT3"/>
    <property type="match status" value="1"/>
</dbReference>
<dbReference type="InterPro" id="IPR023828">
    <property type="entry name" value="Peptidase_S8_Ser-AS"/>
</dbReference>
<evidence type="ECO:0000313" key="8">
    <source>
        <dbReference type="EMBL" id="KAK4040087.1"/>
    </source>
</evidence>
<evidence type="ECO:0000256" key="1">
    <source>
        <dbReference type="ARBA" id="ARBA00022670"/>
    </source>
</evidence>
<dbReference type="CDD" id="cd23668">
    <property type="entry name" value="GH55_beta13glucanase-like"/>
    <property type="match status" value="1"/>
</dbReference>
<feature type="region of interest" description="Disordered" evidence="5">
    <location>
        <begin position="1"/>
        <end position="20"/>
    </location>
</feature>
<feature type="domain" description="Rhamnogalacturonase A/B/Epimerase-like pectate lyase" evidence="7">
    <location>
        <begin position="485"/>
        <end position="547"/>
    </location>
</feature>
<dbReference type="EMBL" id="MU854384">
    <property type="protein sequence ID" value="KAK4040087.1"/>
    <property type="molecule type" value="Genomic_DNA"/>
</dbReference>
<keyword evidence="1" id="KW-0645">Protease</keyword>
<dbReference type="GO" id="GO:0004650">
    <property type="term" value="F:polygalacturonase activity"/>
    <property type="evidence" value="ECO:0007669"/>
    <property type="project" value="InterPro"/>
</dbReference>
<dbReference type="InterPro" id="IPR036852">
    <property type="entry name" value="Peptidase_S8/S53_dom_sf"/>
</dbReference>
<dbReference type="Pfam" id="PF12708">
    <property type="entry name" value="Pect-lyase_RHGA_epim"/>
    <property type="match status" value="2"/>
</dbReference>
<feature type="compositionally biased region" description="Low complexity" evidence="5">
    <location>
        <begin position="1286"/>
        <end position="1297"/>
    </location>
</feature>
<keyword evidence="9" id="KW-1185">Reference proteome</keyword>
<reference evidence="9" key="1">
    <citation type="journal article" date="2023" name="Mol. Phylogenet. Evol.">
        <title>Genome-scale phylogeny and comparative genomics of the fungal order Sordariales.</title>
        <authorList>
            <person name="Hensen N."/>
            <person name="Bonometti L."/>
            <person name="Westerberg I."/>
            <person name="Brannstrom I.O."/>
            <person name="Guillou S."/>
            <person name="Cros-Aarteil S."/>
            <person name="Calhoun S."/>
            <person name="Haridas S."/>
            <person name="Kuo A."/>
            <person name="Mondo S."/>
            <person name="Pangilinan J."/>
            <person name="Riley R."/>
            <person name="LaButti K."/>
            <person name="Andreopoulos B."/>
            <person name="Lipzen A."/>
            <person name="Chen C."/>
            <person name="Yan M."/>
            <person name="Daum C."/>
            <person name="Ng V."/>
            <person name="Clum A."/>
            <person name="Steindorff A."/>
            <person name="Ohm R.A."/>
            <person name="Martin F."/>
            <person name="Silar P."/>
            <person name="Natvig D.O."/>
            <person name="Lalanne C."/>
            <person name="Gautier V."/>
            <person name="Ament-Velasquez S.L."/>
            <person name="Kruys A."/>
            <person name="Hutchinson M.I."/>
            <person name="Powell A.J."/>
            <person name="Barry K."/>
            <person name="Miller A.N."/>
            <person name="Grigoriev I.V."/>
            <person name="Debuchy R."/>
            <person name="Gladieux P."/>
            <person name="Hiltunen Thoren M."/>
            <person name="Johannesson H."/>
        </authorList>
    </citation>
    <scope>NUCLEOTIDE SEQUENCE [LARGE SCALE GENOMIC DNA]</scope>
    <source>
        <strain evidence="9">CBS 284.82</strain>
    </source>
</reference>
<dbReference type="PRINTS" id="PR00723">
    <property type="entry name" value="SUBTILISIN"/>
</dbReference>
<evidence type="ECO:0000259" key="6">
    <source>
        <dbReference type="Pfam" id="PF00082"/>
    </source>
</evidence>
<dbReference type="InterPro" id="IPR024535">
    <property type="entry name" value="RHGA/B-epi-like_pectate_lyase"/>
</dbReference>
<comment type="similarity">
    <text evidence="4">Belongs to the peptidase S8 family.</text>
</comment>
<keyword evidence="2" id="KW-0378">Hydrolase</keyword>
<dbReference type="Pfam" id="PF00082">
    <property type="entry name" value="Peptidase_S8"/>
    <property type="match status" value="1"/>
</dbReference>
<dbReference type="InterPro" id="IPR039279">
    <property type="entry name" value="QRT3-like"/>
</dbReference>
<feature type="domain" description="Rhamnogalacturonase A/B/Epimerase-like pectate lyase" evidence="7">
    <location>
        <begin position="130"/>
        <end position="354"/>
    </location>
</feature>
<feature type="domain" description="Peptidase S8/S53" evidence="6">
    <location>
        <begin position="1473"/>
        <end position="1667"/>
    </location>
</feature>
<dbReference type="GO" id="GO:0016829">
    <property type="term" value="F:lyase activity"/>
    <property type="evidence" value="ECO:0007669"/>
    <property type="project" value="UniProtKB-KW"/>
</dbReference>
<evidence type="ECO:0000259" key="7">
    <source>
        <dbReference type="Pfam" id="PF12708"/>
    </source>
</evidence>
<accession>A0AAN6SRN9</accession>
<sequence>MVDNTFNTHRVAPDKGTQNGPVWLHSRSFEGYMASLSGNSSAPGFNRFVFAANDTSNYIRHAVIDAAGSFFVSNSNNAPRPALSAPQANLTTGASGEAGSRKARRATDYWLASLAPLGSQPLAGSGYKFYRDVTSYGAKGDGVHDDTEAINAAIQDGDRCGLECGNTFTKGAIIYFPPGTYKICRPVIQFYYTQFIGHPTNRPTILGCNTFAGIALFDTDPYIPGGYVNQNQFFRQIRNFIFDMTQMPLQTDDASQPLTPTGIHWQVAQAASLQNLLFKMPADNGKGTHVGIFMENGSGGFVSDLEFEGGAVGWRAGTQQYTARNLKFRGCTQAVQMIWDWGFNWQQIDVDGGSVAFNISGKGGITKQGVGSVSFIDSKFSNVPTGILTEAGADAPPNMVIDNLVTSNVGTIVKTTDGHVLVPSTSRVGLWATGQRYTGGQGGYQSGIMGGVPSRPETLLSGDSFFAKSRPQYESLGGGDFLVATALGIKNDGTGDQTTAINSFLQNAVGQGKIAYFPAGIYQIQGTVKVPVGSRIQGSSWSQIMGTGSYFGDVKNPKVMVVVGQPGDSGVLEIVDMLFTVKGATAGAILMEWNVHESAQGSAAMWDSHFRVGGATGSDLTVKECPKLQYNEKCIAASLLFHVTSKASGYFENVWVWTADHDNDMNMYDEWDSTTNQISVYTGRGTLIESQGPSWFIGSGSEHSALYQYQLYNAKDIYLGHIQTETPYYQPDPVGPKPFDVATNTKFPADPTFDDCKTDTCRNSWALRIIDSSNIYIHSAGAYSFFQNYDQTCVGTFDCQERLIQVRGSDHVVIFNIFTVGAVQAATGVAQTFIQQKDTQSGFSTEVSVWVPLDGDDDYQVVYVGTEVFTTYTAQCTAPCIFVLPPVSIPETTITIPPYTTSLQVGSGIGTTTTITLHPGPITTNSMGYSNVNVSSSQATGFGFVPEPSISVPPETVVVTGPDGKSTSRTLRLPPWPEITEGPPVGWSSHSGPWAPTPSGAGGATNGTLFIPFVTPYSTVLTALRPTTTTISFPPTVSAVTLSCPPSSVYSFQTPATAVTLPCPGITTINFSCPTTTMVLVMSTPTTTHLTVDCTTVIGVPLPSSTTTPTTTTPLPIWTDWPPGAIYPVTTSVDKPKPTGDHSETPCKLWFFWICIAWDGIDIKGWRWFLPPGIYPPGPPPINLFRFPPGWKIEGPLPPWPPITIGRDLVPTYKSNPDKPCETKSASVCSTTTSLVSVVSGGTTRTSTSASSTCATILGCNVQDDSTRTQVSTCSSAKSKRRRGIPQTAAPAQATAPVARSASPHAADCSTYAGPAIIYPKNPKDQAGIQRIRDKLQGEELHEARSDALGFTAFFWVEVLDRDELKQLNDMVNEIHLIENAIVHPTPLVSAAERNAIISEDFVLSNKSIIAKRDEESTDFWELSQISAPNGADWYGNQRIRHPATNTYSYFYHESSGAGQYVYVVEDGIWDTHPSDLEHGSHVTAKIIGSKLGIAKDATAVVLDKASKLSSSMAGVDDIVYEKILESLLDAADDIAKKRRSGKSVLDKLDTALVASSGNDGYDDIRGYPAKFLGDGVFPNLIVVGSTDGNCRRAGSSNQASWMTTYAPGERVNVPADPVGGYTVRSGTSYAAPLVAGLVAYYRGLPLPEPWKAQLQKPRNVKALITHFQRPLDITDPSVVPDAFGPQEVKPIIWNGQVFDHSCLLDRPFNGDDACGDALPADLGTLSPARGQGSPGAQGGQTITYHSGAPSPTCTTKCGTLCTGYYCEPNPTGKPPDFTDPVNAGGCAFKTTTTQCNGSGGRTVCVPVESACITSTTCTAWATLAPTTSTPPPPPPSPTPHSAFIAIALQELVVQSDRTADWSREWRVYSAPLNNAIDACQDHPIFDQVTYRATGANPGFPPTLGPFNAQGYICTYKGTEDKMGLLECDGVQNMWCEHRPDLAGCSRLNNPIMALVVICRW</sequence>
<organism evidence="8 9">
    <name type="scientific">Parachaetomium inaequale</name>
    <dbReference type="NCBI Taxonomy" id="2588326"/>
    <lineage>
        <taxon>Eukaryota</taxon>
        <taxon>Fungi</taxon>
        <taxon>Dikarya</taxon>
        <taxon>Ascomycota</taxon>
        <taxon>Pezizomycotina</taxon>
        <taxon>Sordariomycetes</taxon>
        <taxon>Sordariomycetidae</taxon>
        <taxon>Sordariales</taxon>
        <taxon>Chaetomiaceae</taxon>
        <taxon>Parachaetomium</taxon>
    </lineage>
</organism>
<evidence type="ECO:0000256" key="5">
    <source>
        <dbReference type="SAM" id="MobiDB-lite"/>
    </source>
</evidence>
<dbReference type="SUPFAM" id="SSF52743">
    <property type="entry name" value="Subtilisin-like"/>
    <property type="match status" value="1"/>
</dbReference>
<evidence type="ECO:0000256" key="3">
    <source>
        <dbReference type="ARBA" id="ARBA00022825"/>
    </source>
</evidence>
<gene>
    <name evidence="8" type="ORF">C8A01DRAFT_46492</name>
</gene>
<dbReference type="GO" id="GO:0006508">
    <property type="term" value="P:proteolysis"/>
    <property type="evidence" value="ECO:0007669"/>
    <property type="project" value="UniProtKB-KW"/>
</dbReference>
<dbReference type="Gene3D" id="3.40.50.200">
    <property type="entry name" value="Peptidase S8/S53 domain"/>
    <property type="match status" value="1"/>
</dbReference>
<dbReference type="InterPro" id="IPR011050">
    <property type="entry name" value="Pectin_lyase_fold/virulence"/>
</dbReference>
<comment type="caution">
    <text evidence="8">The sequence shown here is derived from an EMBL/GenBank/DDBJ whole genome shotgun (WGS) entry which is preliminary data.</text>
</comment>
<proteinExistence type="inferred from homology"/>
<dbReference type="PROSITE" id="PS00138">
    <property type="entry name" value="SUBTILASE_SER"/>
    <property type="match status" value="1"/>
</dbReference>
<keyword evidence="8" id="KW-0456">Lyase</keyword>
<dbReference type="InterPro" id="IPR015500">
    <property type="entry name" value="Peptidase_S8_subtilisin-rel"/>
</dbReference>
<dbReference type="GO" id="GO:0004252">
    <property type="term" value="F:serine-type endopeptidase activity"/>
    <property type="evidence" value="ECO:0007669"/>
    <property type="project" value="InterPro"/>
</dbReference>
<feature type="region of interest" description="Disordered" evidence="5">
    <location>
        <begin position="1273"/>
        <end position="1306"/>
    </location>
</feature>
<protein>
    <submittedName>
        <fullName evidence="8">Pectate lyase superfamily protein-domain-containing protein</fullName>
    </submittedName>
</protein>
<feature type="region of interest" description="Disordered" evidence="5">
    <location>
        <begin position="958"/>
        <end position="978"/>
    </location>
</feature>
<name>A0AAN6SRN9_9PEZI</name>
<dbReference type="PANTHER" id="PTHR33928:SF2">
    <property type="entry name" value="PECTATE LYASE SUPERFAMILY PROTEIN DOMAIN-CONTAINING PROTEIN-RELATED"/>
    <property type="match status" value="1"/>
</dbReference>
<evidence type="ECO:0000256" key="4">
    <source>
        <dbReference type="PROSITE-ProRule" id="PRU01240"/>
    </source>
</evidence>
<evidence type="ECO:0000256" key="2">
    <source>
        <dbReference type="ARBA" id="ARBA00022801"/>
    </source>
</evidence>
<comment type="caution">
    <text evidence="4">Lacks conserved residue(s) required for the propagation of feature annotation.</text>
</comment>
<dbReference type="PROSITE" id="PS51892">
    <property type="entry name" value="SUBTILASE"/>
    <property type="match status" value="1"/>
</dbReference>
<keyword evidence="3" id="KW-0720">Serine protease</keyword>
<dbReference type="Gene3D" id="2.160.20.10">
    <property type="entry name" value="Single-stranded right-handed beta-helix, Pectin lyase-like"/>
    <property type="match status" value="2"/>
</dbReference>
<dbReference type="InterPro" id="IPR000209">
    <property type="entry name" value="Peptidase_S8/S53_dom"/>
</dbReference>
<evidence type="ECO:0000313" key="9">
    <source>
        <dbReference type="Proteomes" id="UP001303115"/>
    </source>
</evidence>
<dbReference type="Proteomes" id="UP001303115">
    <property type="component" value="Unassembled WGS sequence"/>
</dbReference>